<evidence type="ECO:0000256" key="6">
    <source>
        <dbReference type="RuleBase" id="RU003785"/>
    </source>
</evidence>
<dbReference type="PANTHER" id="PTHR11088">
    <property type="entry name" value="TRNA DIMETHYLALLYLTRANSFERASE"/>
    <property type="match status" value="1"/>
</dbReference>
<evidence type="ECO:0000256" key="5">
    <source>
        <dbReference type="RuleBase" id="RU003783"/>
    </source>
</evidence>
<dbReference type="GO" id="GO:0005739">
    <property type="term" value="C:mitochondrion"/>
    <property type="evidence" value="ECO:0007669"/>
    <property type="project" value="TreeGrafter"/>
</dbReference>
<dbReference type="OrthoDB" id="775260at2759"/>
<keyword evidence="4 6" id="KW-0067">ATP-binding</keyword>
<evidence type="ECO:0000256" key="1">
    <source>
        <dbReference type="ARBA" id="ARBA00005842"/>
    </source>
</evidence>
<evidence type="ECO:0000256" key="2">
    <source>
        <dbReference type="ARBA" id="ARBA00022679"/>
    </source>
</evidence>
<comment type="catalytic activity">
    <reaction evidence="5">
        <text>adenosine(37) in tRNA + dimethylallyl diphosphate = N(6)-dimethylallyladenosine(37) in tRNA + diphosphate</text>
        <dbReference type="Rhea" id="RHEA:26482"/>
        <dbReference type="Rhea" id="RHEA-COMP:10162"/>
        <dbReference type="Rhea" id="RHEA-COMP:10375"/>
        <dbReference type="ChEBI" id="CHEBI:33019"/>
        <dbReference type="ChEBI" id="CHEBI:57623"/>
        <dbReference type="ChEBI" id="CHEBI:74411"/>
        <dbReference type="ChEBI" id="CHEBI:74415"/>
        <dbReference type="EC" id="2.5.1.75"/>
    </reaction>
</comment>
<keyword evidence="2 6" id="KW-0808">Transferase</keyword>
<dbReference type="Gene3D" id="3.30.160.60">
    <property type="entry name" value="Classic Zinc Finger"/>
    <property type="match status" value="1"/>
</dbReference>
<proteinExistence type="inferred from homology"/>
<organism evidence="7 8">
    <name type="scientific">Coemansia spiralis</name>
    <dbReference type="NCBI Taxonomy" id="417178"/>
    <lineage>
        <taxon>Eukaryota</taxon>
        <taxon>Fungi</taxon>
        <taxon>Fungi incertae sedis</taxon>
        <taxon>Zoopagomycota</taxon>
        <taxon>Kickxellomycotina</taxon>
        <taxon>Kickxellomycetes</taxon>
        <taxon>Kickxellales</taxon>
        <taxon>Kickxellaceae</taxon>
        <taxon>Coemansia</taxon>
    </lineage>
</organism>
<dbReference type="EMBL" id="JANBTW010000062">
    <property type="protein sequence ID" value="KAJ2673944.1"/>
    <property type="molecule type" value="Genomic_DNA"/>
</dbReference>
<dbReference type="Proteomes" id="UP001151518">
    <property type="component" value="Unassembled WGS sequence"/>
</dbReference>
<keyword evidence="3 6" id="KW-0547">Nucleotide-binding</keyword>
<dbReference type="PANTHER" id="PTHR11088:SF89">
    <property type="entry name" value="TRNA DIMETHYLALLYLTRANSFERASE"/>
    <property type="match status" value="1"/>
</dbReference>
<comment type="similarity">
    <text evidence="1 6">Belongs to the IPP transferase family.</text>
</comment>
<accession>A0A9W8G6F8</accession>
<dbReference type="HAMAP" id="MF_00185">
    <property type="entry name" value="IPP_trans"/>
    <property type="match status" value="1"/>
</dbReference>
<evidence type="ECO:0000256" key="3">
    <source>
        <dbReference type="ARBA" id="ARBA00022741"/>
    </source>
</evidence>
<keyword evidence="5" id="KW-0819">tRNA processing</keyword>
<dbReference type="AlphaFoldDB" id="A0A9W8G6F8"/>
<protein>
    <recommendedName>
        <fullName evidence="5">tRNA dimethylallyltransferase</fullName>
        <ecNumber evidence="5">2.5.1.75</ecNumber>
    </recommendedName>
</protein>
<comment type="caution">
    <text evidence="7">The sequence shown here is derived from an EMBL/GenBank/DDBJ whole genome shotgun (WGS) entry which is preliminary data.</text>
</comment>
<dbReference type="SUPFAM" id="SSF52540">
    <property type="entry name" value="P-loop containing nucleoside triphosphate hydrolases"/>
    <property type="match status" value="2"/>
</dbReference>
<dbReference type="Pfam" id="PF01715">
    <property type="entry name" value="IPPT"/>
    <property type="match status" value="1"/>
</dbReference>
<dbReference type="InterPro" id="IPR039657">
    <property type="entry name" value="Dimethylallyltransferase"/>
</dbReference>
<sequence length="469" mass="53122">MSLTRKGLIAITGTTGVGKSQLAIELARAVNGEVINADALQVYKGYDIITNKVTSEEMLAVPHHLLGFVDSSKEYNVRNFEKDALQKISEIHDRNRVPILVGGTNYYIQSVLFRKSLIKNDDYAAGAQSKLPDESAPVERAFEISKEPKTTQELWEELKRTDPVMADKWHPNNRRKILRSLEVLHATGRKHSEWIKESEDVRNKEESLRFPTLLLWLYADKDILNKRLDDRVDKMVERGLFNEIAQLAKDLNDTSALSGSSDDFSLGLKQAIGFREFEPYLKAKATMFAGRGVEPMPETEEIESLRKSGLDDMKTSTRRYAKRQISWISNKLFPECRATMAKETKAYAFILDASVLEHWDSSVREASTGIAKRFINSDILPDATSLSPTAAKMLAEIKDKPSSLLAWKRHYCSICSKTADEARDGTAREVWLSGDDEYSQHLKSRQHKKNLRYRKRVAATSCSDSLKGE</sequence>
<dbReference type="GO" id="GO:0005524">
    <property type="term" value="F:ATP binding"/>
    <property type="evidence" value="ECO:0007669"/>
    <property type="project" value="UniProtKB-KW"/>
</dbReference>
<dbReference type="EC" id="2.5.1.75" evidence="5"/>
<dbReference type="GO" id="GO:0052381">
    <property type="term" value="F:tRNA dimethylallyltransferase activity"/>
    <property type="evidence" value="ECO:0007669"/>
    <property type="project" value="UniProtKB-EC"/>
</dbReference>
<dbReference type="InterPro" id="IPR027417">
    <property type="entry name" value="P-loop_NTPase"/>
</dbReference>
<dbReference type="NCBIfam" id="TIGR00174">
    <property type="entry name" value="miaA"/>
    <property type="match status" value="1"/>
</dbReference>
<evidence type="ECO:0000313" key="7">
    <source>
        <dbReference type="EMBL" id="KAJ2673944.1"/>
    </source>
</evidence>
<dbReference type="InterPro" id="IPR018022">
    <property type="entry name" value="IPT"/>
</dbReference>
<dbReference type="GO" id="GO:0006400">
    <property type="term" value="P:tRNA modification"/>
    <property type="evidence" value="ECO:0007669"/>
    <property type="project" value="TreeGrafter"/>
</dbReference>
<reference evidence="7" key="1">
    <citation type="submission" date="2022-07" db="EMBL/GenBank/DDBJ databases">
        <title>Phylogenomic reconstructions and comparative analyses of Kickxellomycotina fungi.</title>
        <authorList>
            <person name="Reynolds N.K."/>
            <person name="Stajich J.E."/>
            <person name="Barry K."/>
            <person name="Grigoriev I.V."/>
            <person name="Crous P."/>
            <person name="Smith M.E."/>
        </authorList>
    </citation>
    <scope>NUCLEOTIDE SEQUENCE</scope>
    <source>
        <strain evidence="7">NRRL 3115</strain>
    </source>
</reference>
<gene>
    <name evidence="7" type="primary">tit1</name>
    <name evidence="7" type="ORF">GGI25_004511</name>
</gene>
<name>A0A9W8G6F8_9FUNG</name>
<evidence type="ECO:0000256" key="4">
    <source>
        <dbReference type="ARBA" id="ARBA00022840"/>
    </source>
</evidence>
<dbReference type="Gene3D" id="1.10.20.140">
    <property type="match status" value="1"/>
</dbReference>
<evidence type="ECO:0000313" key="8">
    <source>
        <dbReference type="Proteomes" id="UP001151518"/>
    </source>
</evidence>
<dbReference type="Gene3D" id="3.40.50.300">
    <property type="entry name" value="P-loop containing nucleotide triphosphate hydrolases"/>
    <property type="match status" value="1"/>
</dbReference>